<feature type="region of interest" description="Disordered" evidence="10">
    <location>
        <begin position="3580"/>
        <end position="3608"/>
    </location>
</feature>
<feature type="compositionally biased region" description="Polar residues" evidence="10">
    <location>
        <begin position="1689"/>
        <end position="1708"/>
    </location>
</feature>
<evidence type="ECO:0000259" key="11">
    <source>
        <dbReference type="Pfam" id="PF16528"/>
    </source>
</evidence>
<dbReference type="Gene3D" id="2.30.29.30">
    <property type="entry name" value="Pleckstrin-homology domain (PH domain)/Phosphotyrosine-binding domain (PTB)"/>
    <property type="match status" value="1"/>
</dbReference>
<name>A0A1I8ILI3_9PLAT</name>
<feature type="compositionally biased region" description="Low complexity" evidence="10">
    <location>
        <begin position="3023"/>
        <end position="3033"/>
    </location>
</feature>
<reference evidence="13" key="1">
    <citation type="submission" date="2016-11" db="UniProtKB">
        <authorList>
            <consortium name="WormBaseParasite"/>
        </authorList>
    </citation>
    <scope>IDENTIFICATION</scope>
</reference>
<keyword evidence="6" id="KW-0653">Protein transport</keyword>
<dbReference type="Pfam" id="PF08700">
    <property type="entry name" value="VPS51_Exo84_N"/>
    <property type="match status" value="1"/>
</dbReference>
<dbReference type="InterPro" id="IPR042561">
    <property type="entry name" value="Exo84_C_1"/>
</dbReference>
<dbReference type="GO" id="GO:0004553">
    <property type="term" value="F:hydrolase activity, hydrolyzing O-glycosyl compounds"/>
    <property type="evidence" value="ECO:0007669"/>
    <property type="project" value="InterPro"/>
</dbReference>
<feature type="region of interest" description="Disordered" evidence="10">
    <location>
        <begin position="3376"/>
        <end position="3403"/>
    </location>
</feature>
<dbReference type="InterPro" id="IPR000111">
    <property type="entry name" value="Glyco_hydro_27/36_CS"/>
</dbReference>
<feature type="region of interest" description="Disordered" evidence="10">
    <location>
        <begin position="905"/>
        <end position="999"/>
    </location>
</feature>
<feature type="region of interest" description="Disordered" evidence="10">
    <location>
        <begin position="2053"/>
        <end position="2103"/>
    </location>
</feature>
<feature type="compositionally biased region" description="Low complexity" evidence="10">
    <location>
        <begin position="3586"/>
        <end position="3604"/>
    </location>
</feature>
<organism evidence="12 13">
    <name type="scientific">Macrostomum lignano</name>
    <dbReference type="NCBI Taxonomy" id="282301"/>
    <lineage>
        <taxon>Eukaryota</taxon>
        <taxon>Metazoa</taxon>
        <taxon>Spiralia</taxon>
        <taxon>Lophotrochozoa</taxon>
        <taxon>Platyhelminthes</taxon>
        <taxon>Rhabditophora</taxon>
        <taxon>Macrostomorpha</taxon>
        <taxon>Macrostomida</taxon>
        <taxon>Macrostomidae</taxon>
        <taxon>Macrostomum</taxon>
    </lineage>
</organism>
<feature type="compositionally biased region" description="Acidic residues" evidence="10">
    <location>
        <begin position="1728"/>
        <end position="1740"/>
    </location>
</feature>
<dbReference type="Gene3D" id="3.20.20.70">
    <property type="entry name" value="Aldolase class I"/>
    <property type="match status" value="1"/>
</dbReference>
<dbReference type="PANTHER" id="PTHR21426:SF12">
    <property type="entry name" value="EXOCYST COMPLEX COMPONENT 8"/>
    <property type="match status" value="1"/>
</dbReference>
<dbReference type="PROSITE" id="PS00141">
    <property type="entry name" value="ASP_PROTEASE"/>
    <property type="match status" value="1"/>
</dbReference>
<evidence type="ECO:0000256" key="4">
    <source>
        <dbReference type="ARBA" id="ARBA00022483"/>
    </source>
</evidence>
<evidence type="ECO:0000256" key="8">
    <source>
        <dbReference type="RuleBase" id="RU361168"/>
    </source>
</evidence>
<feature type="coiled-coil region" evidence="9">
    <location>
        <begin position="1854"/>
        <end position="1884"/>
    </location>
</feature>
<feature type="compositionally biased region" description="Low complexity" evidence="10">
    <location>
        <begin position="2053"/>
        <end position="2063"/>
    </location>
</feature>
<dbReference type="InterPro" id="IPR011993">
    <property type="entry name" value="PH-like_dom_sf"/>
</dbReference>
<keyword evidence="4" id="KW-0268">Exocytosis</keyword>
<feature type="compositionally biased region" description="Polar residues" evidence="10">
    <location>
        <begin position="753"/>
        <end position="763"/>
    </location>
</feature>
<dbReference type="GO" id="GO:0000145">
    <property type="term" value="C:exocyst"/>
    <property type="evidence" value="ECO:0007669"/>
    <property type="project" value="InterPro"/>
</dbReference>
<evidence type="ECO:0000256" key="10">
    <source>
        <dbReference type="SAM" id="MobiDB-lite"/>
    </source>
</evidence>
<dbReference type="InterPro" id="IPR013785">
    <property type="entry name" value="Aldolase_TIM"/>
</dbReference>
<dbReference type="GO" id="GO:0005975">
    <property type="term" value="P:carbohydrate metabolic process"/>
    <property type="evidence" value="ECO:0007669"/>
    <property type="project" value="InterPro"/>
</dbReference>
<feature type="compositionally biased region" description="Low complexity" evidence="10">
    <location>
        <begin position="3383"/>
        <end position="3403"/>
    </location>
</feature>
<keyword evidence="3" id="KW-0813">Transport</keyword>
<feature type="compositionally biased region" description="Pro residues" evidence="10">
    <location>
        <begin position="1480"/>
        <end position="1493"/>
    </location>
</feature>
<dbReference type="InterPro" id="IPR017853">
    <property type="entry name" value="GH"/>
</dbReference>
<dbReference type="GO" id="GO:0004190">
    <property type="term" value="F:aspartic-type endopeptidase activity"/>
    <property type="evidence" value="ECO:0007669"/>
    <property type="project" value="InterPro"/>
</dbReference>
<dbReference type="InterPro" id="IPR033961">
    <property type="entry name" value="Exo84"/>
</dbReference>
<feature type="compositionally biased region" description="Pro residues" evidence="10">
    <location>
        <begin position="1417"/>
        <end position="1457"/>
    </location>
</feature>
<feature type="compositionally biased region" description="Polar residues" evidence="10">
    <location>
        <begin position="1364"/>
        <end position="1383"/>
    </location>
</feature>
<protein>
    <recommendedName>
        <fullName evidence="8">Alpha-galactosidase</fullName>
        <ecNumber evidence="8">3.2.1.-</ecNumber>
    </recommendedName>
</protein>
<evidence type="ECO:0000313" key="12">
    <source>
        <dbReference type="Proteomes" id="UP000095280"/>
    </source>
</evidence>
<dbReference type="GO" id="GO:0015031">
    <property type="term" value="P:protein transport"/>
    <property type="evidence" value="ECO:0007669"/>
    <property type="project" value="UniProtKB-KW"/>
</dbReference>
<keyword evidence="5 8" id="KW-0378">Hydrolase</keyword>
<feature type="region of interest" description="Disordered" evidence="10">
    <location>
        <begin position="3003"/>
        <end position="3055"/>
    </location>
</feature>
<dbReference type="InterPro" id="IPR001969">
    <property type="entry name" value="Aspartic_peptidase_AS"/>
</dbReference>
<dbReference type="GO" id="GO:0006887">
    <property type="term" value="P:exocytosis"/>
    <property type="evidence" value="ECO:0007669"/>
    <property type="project" value="UniProtKB-KW"/>
</dbReference>
<dbReference type="PANTHER" id="PTHR21426">
    <property type="entry name" value="EXOCYST COMPLEX COMPONENT 8"/>
    <property type="match status" value="1"/>
</dbReference>
<dbReference type="Gene3D" id="2.40.70.10">
    <property type="entry name" value="Acid Proteases"/>
    <property type="match status" value="1"/>
</dbReference>
<feature type="region of interest" description="Disordered" evidence="10">
    <location>
        <begin position="747"/>
        <end position="768"/>
    </location>
</feature>
<dbReference type="Pfam" id="PF16499">
    <property type="entry name" value="Melibiase_2"/>
    <property type="match status" value="1"/>
</dbReference>
<dbReference type="PRINTS" id="PR00740">
    <property type="entry name" value="GLHYDRLASE27"/>
</dbReference>
<dbReference type="EC" id="3.2.1.-" evidence="8"/>
<evidence type="ECO:0000256" key="6">
    <source>
        <dbReference type="ARBA" id="ARBA00022927"/>
    </source>
</evidence>
<feature type="region of interest" description="Disordered" evidence="10">
    <location>
        <begin position="2495"/>
        <end position="2522"/>
    </location>
</feature>
<evidence type="ECO:0000256" key="9">
    <source>
        <dbReference type="SAM" id="Coils"/>
    </source>
</evidence>
<comment type="subunit">
    <text evidence="8">Homodimer.</text>
</comment>
<feature type="region of interest" description="Disordered" evidence="10">
    <location>
        <begin position="1680"/>
        <end position="1741"/>
    </location>
</feature>
<keyword evidence="7 8" id="KW-0326">Glycosidase</keyword>
<dbReference type="Proteomes" id="UP000095280">
    <property type="component" value="Unplaced"/>
</dbReference>
<feature type="domain" description="Exocyst component Exo84 C-terminal" evidence="11">
    <location>
        <begin position="3613"/>
        <end position="3783"/>
    </location>
</feature>
<feature type="region of interest" description="Disordered" evidence="10">
    <location>
        <begin position="1968"/>
        <end position="2031"/>
    </location>
</feature>
<dbReference type="GO" id="GO:0006508">
    <property type="term" value="P:proteolysis"/>
    <property type="evidence" value="ECO:0007669"/>
    <property type="project" value="InterPro"/>
</dbReference>
<feature type="compositionally biased region" description="Basic and acidic residues" evidence="10">
    <location>
        <begin position="486"/>
        <end position="499"/>
    </location>
</feature>
<dbReference type="InterPro" id="IPR032403">
    <property type="entry name" value="Exo84_C"/>
</dbReference>
<evidence type="ECO:0000256" key="3">
    <source>
        <dbReference type="ARBA" id="ARBA00022448"/>
    </source>
</evidence>
<comment type="similarity">
    <text evidence="2 8">Belongs to the glycosyl hydrolase 27 family.</text>
</comment>
<dbReference type="WBParaSite" id="maker-uti_cns_0013784-snap-gene-0.2-mRNA-1">
    <property type="protein sequence ID" value="maker-uti_cns_0013784-snap-gene-0.2-mRNA-1"/>
    <property type="gene ID" value="maker-uti_cns_0013784-snap-gene-0.2"/>
</dbReference>
<evidence type="ECO:0000256" key="5">
    <source>
        <dbReference type="ARBA" id="ARBA00022801"/>
    </source>
</evidence>
<feature type="compositionally biased region" description="Pro residues" evidence="10">
    <location>
        <begin position="947"/>
        <end position="976"/>
    </location>
</feature>
<evidence type="ECO:0000256" key="7">
    <source>
        <dbReference type="ARBA" id="ARBA00023295"/>
    </source>
</evidence>
<evidence type="ECO:0000256" key="2">
    <source>
        <dbReference type="ARBA" id="ARBA00009743"/>
    </source>
</evidence>
<dbReference type="Gene3D" id="1.20.58.1210">
    <property type="entry name" value="Exo84p, N-terminal helical domain"/>
    <property type="match status" value="1"/>
</dbReference>
<accession>A0A1I8ILI3</accession>
<dbReference type="PROSITE" id="PS00512">
    <property type="entry name" value="ALPHA_GALACTOSIDASE"/>
    <property type="match status" value="1"/>
</dbReference>
<keyword evidence="9" id="KW-0175">Coiled coil</keyword>
<dbReference type="InterPro" id="IPR002241">
    <property type="entry name" value="Glyco_hydro_27"/>
</dbReference>
<dbReference type="InterPro" id="IPR016159">
    <property type="entry name" value="Cullin_repeat-like_dom_sf"/>
</dbReference>
<evidence type="ECO:0000313" key="13">
    <source>
        <dbReference type="WBParaSite" id="maker-uti_cns_0013784-snap-gene-0.2-mRNA-1"/>
    </source>
</evidence>
<feature type="region of interest" description="Disordered" evidence="10">
    <location>
        <begin position="1362"/>
        <end position="1510"/>
    </location>
</feature>
<sequence>ISGSLVYASLLDCQVGLDCPAGQKGCLARVRPSRSSSLVVRGSSNRSLSLARSLSGCGRLDGLRRWSPAMSANAAGETQLLPAAAACGGGTRDCPDESSFFMASSASATACWIAGRSGLGAKRNRLPAVVAQVKNDPLRHRLLRCSWQRWPPRRSSATSASGSPGLGGRGRCGIAAAAAVANREMESGRVAAELSPFKALDNALQSRALTAQAAARVPACAIGHWKRSEPTRLQSGQIAAAAFQCNKLDQWSCWGCWPAYQAQQTRTGARAQQSSSRTNPHGVADLIAEVGLHRHGGQQRQLQRVAPRQRKQNSAVVIFVVCRRGNSRRRPERLEVVELPPGAAGQQGQADQTCNRQLSRSYCGNRYGGGGRAALERLAVRQLQKGEAGRPRQAEAPEFGLAVAPAAAADAANLNVLPAVEDSGGGGGGGRGGRIGVEVAEDSADSLLSDGLLAVGADAAEGMQQPAGAAVGQPRLGGLGGQRSHQAGERRAVTGDEQRGGVTQPGGQGEVAGEVEAADQLGPVVWHNEQAVPVAVNPGHLVTQAGVAEEAEAFVALRVPEVHVQVEGLQQALPLQEAAAGGAAARDEQRVAGRVADHKLHLAQHVIKQLRLVLQQHGEANYQTGLGRQIADANVHGVLEVWVELQHVAGVAEVAAAAGRFGGCHQHAPVQADAQLDLAGAGGGGRDGVSGCDKIEGRLVGHLLRDVLLAAAHLRRQVNGRQNHRVPDSNFASAADLSAEALWHTGGPKTHQTELQDGQTATRRPSDNCVLGKHKPGAAANQRGYRNCICAERQASRSQRNGQIASAPDTYRTLLPSYKYTSRGQPLTFGKVKVSDLRIARLSVEAKLRTAPQGSAMPPRLRRRTLRGHFVLLNNNVVTTLGAAGDLACGRVDHGPDNVARLARLPARPASPVTPALPCWPRTPAEPGQPCRRRPPPAKFASESVRPTPPRPGTPPPPPPPPKPGRPPTPSAPPEPGGAKLRSPPSMAGGTDQQSGQAVIRSTPAALRQAGHCQLRLVYPGRKRPGRLQAAQVTAARRCQNLSCEGVRIAGLQLHLAQHVIKQLRLVLQQHGEANYQTGLGRQIADANVHGVLEVWVELQHVAGVAEVAAAAGRFGGCHQHAPVQADAQLDLAGAGGGGRDGVSGCDKIEGRLVGHLLRDVLLAAAHLRRQVNGRQNHRVPDSNFASAADLIGLATHPGELPANQADCRPDFRFALVAHRLVRSWHVRQAAVEQGSHCVLLVRLQLRAQKLCGTQEDRRPTKQSCKTARLQPAGQATTAYWESTSRGCCQSARVPKLHLRRETGQPYTSRGQPLTFGKVKVSDLRIARLSVEAKLRTAPQGSAMPPRLRRRTLVTTTWALGKKNSGSCDSEATSYCSTTTSPVTPALPCWPRTPAEPGQPCRRRPPPAKFASESVRPTPPRPGTPPPPPPPPKPGRPPTPAAPPEPGGPRSPPLPESPPRRSASTSMSRQGLSAVISRRPPLPPLPPRPPQPPMASAQFYSIGHFDPDEDPLNNADKWNEYVQEVELFMEVQGIADEKKQATFLLLAGPKIRKLLQTVSYEQGYEATKEALSSLFQGATNSVHETYKLLSVSQIEGETFDSFYSRLKSAAKYCNLHVEYKPGGNESTVKLSFEDRLLRDLIVLKSTSKPLRTLLLKEGSDLTLKKAVEISKNFEATKTQAKDIEKPTNEARNTVSKIDNRPTNKLQFKQTDKRTSTPNTNKCDRISEQPEEQNGNDESNGEEINTVAMTESKESAGARAKVKINGIESTVLIDSGSSASLISMKSWESVKSKDTVLNRSEKPRLYAYMSKKALEVLGTTTLVVMAGDSVKRIKFIVTCGINAETILGCQDSIDLNLLQITINQIEKKNEEIERILKDHQEKDKDADYKRKMSNYANRNARDCDIKTGDTVVIEREARNKYDSFFGTEQYYVRKRVGGLLILENKSGTIKKRHVNKARKIFPDSESDEALVTFSGGGGMSDSQREKRDASEIPQCDPRTMRRTLESGSSARSGQDGPGQVRSSRVRSEGQARSVDLRELPLLLGVGRQMAPAGEAATSAAATAADSQRLRRHGRGGPQRGVPVGAEAASAGLGRPHRQPADTADRPSLLGEAVLLLLLLHLSGDHPAAASEVVDATANRLQRGGLDLFRHLRRLVRHGALAVAELERRLGAEATVQLCRVLVLAGDVQVLLILRPAAVVLMVLVRPLEVLQAGVEPGVAVLAASELLVLAVVGVVLLVHRLVAVATLTPEAGAVVQLLAVRPGHRCRAGVPVVVAVDLHPGVWQLMVLVLVLALGVALLTKPLEVAAAAPEAGGPAAAVCTVCIVRWWLRVATGGWLLLLRLTYRRTEATWHCSRWSMGPCRRLALSSRASLHSQQAGEPLTLLLSVETPLLTPDAADRASSSTLPESPVPPVLVPEAASEPTLCSSRCCWLPPSCSVSTAFFSTERRPEPSAADNVVVTRANNRDDERPGLESECGTLCRPPCAGERQDWNFEAAISSDSPGGGRKEGAGERQAQGAGRRHSILARKSLKRAPSRGSAQYRVRRWARVPRSSIFTHRSAVAAAAAVSAAAALAGAALLASAAGSAAAASSTVAAATAGTAPAAAAAVQVGEDDGVAAHVHAVLLQTAAGHAKRGGVARQQQVEGVPVLARLAVLAVQAAATVAAATAVFAATTGCRYKVAGRREQGVGEGEAAENRGRLNARAKKRIRDSAAWQWSDPQPCPGPKVQANAGLQARPHNAAKNSHRPSQAGRPQSRNFADFFGSLPTGEALASGLSHFLGLQHAEILRGQQNVGRGALPALRLAVDDVLGGLLARLLQLVVGGGPVGTAGVLVKHGLVGVVHEHRPVQVEVPQVLHVLRQAEFLALAKVQRPADRRPVRRQERVILLAAAPSALRGAVSGSQQGWRRVILLAELPAGGHLAGLHLSHDGLIAWRLLALAGRLIAGTRPASVGAAGLAAVRLVRQLGVQHAGVALVPAALELLPRAFAMQMSFCGLNSVARGVTRTRRQSGSPPAERPVFVYDRPAPASSASAGSEGKQKEIPSSSRRALSGQAKSGMNLLNSSVRANLVAMGDKVEAGPRLGAGRVVKQASEHQHPAVHLVHRDRAESLPLGTAAADDPRLLRLGAAALRVGDKADGEHQPVLQAANGALRVGAASVTAAASQLRPRAHLTNRAHLSSLKLLTEDAASALQHVAGVILQRPELQALLLPDAAHSGQSVQLLAQQALVLRGLHGWQSGRLQPEDFGLVAEADVIHQEAAVSNDTAAATGAVENVKVVDDARAEAAADTANSEGVVKDLVQRGEHNTGDIEAIVQQIVEETDGNIKKAVYQNYQLFIEAAKEVALLEAEMQVMSSMLKDQRHLLEVLTDFRLTDLVGAEGKPRTDSSASAASAGAPATASSTAAASETDSRKALSYILERVEGSSDVADVPNRSMLHHGDCTEVSPAGLHPIGEFHLFLLNDCVLLASVGGPDASSRKMTLLELIELDNVSFSAVASRQDIDRFHQTAPAAFSASPEGAAVSNGGGGGAGSSGAAQFANLIKMRVFPETRVFSVNSSDEAAGWIEKVRAAKLAKAILDSGKRQPSHLVAGRPGSASPASPSSAPAPRSLEDEEAAWFEDKPDDLDVLIAERRFEKAVDLLLECYKRLEARPQMRVLKGRIDLRKGAVIRLLIGELQIPPHVSLRGGPKSSRKAVRELVRLGKAAEAAEHFLHLRSSIRQHLVDNVKLEDSQALYAKRIAAAFFKTLVESLKEFSLAGFGRDANSALLRWCRHEIEQLAERLHRVLAPASFAEFASGWAAAKQAAKSVNDSERVQAAFMLEAACLEAWQAAIERQARKLIDAASSRAAEEKWVVLRRGTRKEAEEFLAFVRQFSPEATERMTYVFSNSFVKFAESLAKLYTRELHYTVSDALASLLSAEIKHYRRCLSAAQLLDKRDFILHNLTFLQSCPLQACNTRLSGVSGCQPQEFDTFWEAQQELGRLIEMSKPSMPVALTTALPCSRRWGWLTWQRFRCVTDCDTYPDTCIGEKLIRDTADRMAQDGWLASGYEFVTVDDCWASHQRDAQGRLQGDPDRFPGGMRALADYVHSRGLKFGIYADYGNLTCGGYPGSINNLQLGRADLRQLGRRSRQAGRLLLGSGKAGGPLFLRPGVSCCCW</sequence>
<dbReference type="GO" id="GO:0006893">
    <property type="term" value="P:Golgi to plasma membrane transport"/>
    <property type="evidence" value="ECO:0007669"/>
    <property type="project" value="TreeGrafter"/>
</dbReference>
<feature type="compositionally biased region" description="Polar residues" evidence="10">
    <location>
        <begin position="3040"/>
        <end position="3055"/>
    </location>
</feature>
<feature type="region of interest" description="Disordered" evidence="10">
    <location>
        <begin position="473"/>
        <end position="509"/>
    </location>
</feature>
<dbReference type="InterPro" id="IPR021109">
    <property type="entry name" value="Peptidase_aspartic_dom_sf"/>
</dbReference>
<dbReference type="Pfam" id="PF16528">
    <property type="entry name" value="Exo84_C"/>
    <property type="match status" value="1"/>
</dbReference>
<comment type="similarity">
    <text evidence="1">Belongs to the EXO84 family.</text>
</comment>
<keyword evidence="12" id="KW-1185">Reference proteome</keyword>
<evidence type="ECO:0000256" key="1">
    <source>
        <dbReference type="ARBA" id="ARBA00007210"/>
    </source>
</evidence>
<proteinExistence type="inferred from homology"/>
<dbReference type="SUPFAM" id="SSF51445">
    <property type="entry name" value="(Trans)glycosidases"/>
    <property type="match status" value="1"/>
</dbReference>
<dbReference type="SUPFAM" id="SSF74788">
    <property type="entry name" value="Cullin repeat-like"/>
    <property type="match status" value="1"/>
</dbReference>
<keyword evidence="8" id="KW-1015">Disulfide bond</keyword>
<dbReference type="CDD" id="cd00303">
    <property type="entry name" value="retropepsin_like"/>
    <property type="match status" value="1"/>
</dbReference>